<gene>
    <name evidence="2" type="ORF">P0O24_10030</name>
</gene>
<feature type="domain" description="DUF11" evidence="1">
    <location>
        <begin position="600"/>
        <end position="650"/>
    </location>
</feature>
<dbReference type="Gene3D" id="2.60.40.10">
    <property type="entry name" value="Immunoglobulins"/>
    <property type="match status" value="1"/>
</dbReference>
<dbReference type="InterPro" id="IPR013783">
    <property type="entry name" value="Ig-like_fold"/>
</dbReference>
<comment type="caution">
    <text evidence="2">The sequence shown here is derived from an EMBL/GenBank/DDBJ whole genome shotgun (WGS) entry which is preliminary data.</text>
</comment>
<protein>
    <recommendedName>
        <fullName evidence="1">DUF11 domain-containing protein</fullName>
    </recommendedName>
</protein>
<accession>A0ABT5XGS1</accession>
<organism evidence="2 3">
    <name type="scientific">Candidatus Methanocrinis alkalitolerans</name>
    <dbReference type="NCBI Taxonomy" id="3033395"/>
    <lineage>
        <taxon>Archaea</taxon>
        <taxon>Methanobacteriati</taxon>
        <taxon>Methanobacteriota</taxon>
        <taxon>Stenosarchaea group</taxon>
        <taxon>Methanomicrobia</taxon>
        <taxon>Methanotrichales</taxon>
        <taxon>Methanotrichaceae</taxon>
        <taxon>Methanocrinis</taxon>
    </lineage>
</organism>
<evidence type="ECO:0000313" key="3">
    <source>
        <dbReference type="Proteomes" id="UP001215956"/>
    </source>
</evidence>
<dbReference type="InterPro" id="IPR047589">
    <property type="entry name" value="DUF11_rpt"/>
</dbReference>
<evidence type="ECO:0000313" key="2">
    <source>
        <dbReference type="EMBL" id="MDF0593918.1"/>
    </source>
</evidence>
<keyword evidence="3" id="KW-1185">Reference proteome</keyword>
<proteinExistence type="predicted"/>
<dbReference type="InterPro" id="IPR001434">
    <property type="entry name" value="OmcB-like_DUF11"/>
</dbReference>
<dbReference type="InterPro" id="IPR051172">
    <property type="entry name" value="Chlamydia_OmcB"/>
</dbReference>
<feature type="domain" description="DUF11" evidence="1">
    <location>
        <begin position="120"/>
        <end position="209"/>
    </location>
</feature>
<dbReference type="EMBL" id="JARFPL010000035">
    <property type="protein sequence ID" value="MDF0593918.1"/>
    <property type="molecule type" value="Genomic_DNA"/>
</dbReference>
<dbReference type="Proteomes" id="UP001215956">
    <property type="component" value="Unassembled WGS sequence"/>
</dbReference>
<dbReference type="Pfam" id="PF01345">
    <property type="entry name" value="DUF11"/>
    <property type="match status" value="5"/>
</dbReference>
<sequence length="1373" mass="149955">MDPRSYLVIRINGSVLNNPGDTVILFNGKGTQEDYVNYGASVEAQSWACVPDGSRHWGWRSSTLGGTNGDLAPGDQIRVEFNLTAGCGTPSGNNVKVDLAYFEGSDSQLSSSIQVNEGFLEVTNSPDIFEAGMGDSVNWTITVENIGPGPAYNVRVNDTISSDLTLLSIDSPGGDMNWSYDAIDPGEVKTVRISANATICEDLRNDVNASWGCSDTPCQKVGANSLVNFVQRYPDLNYTLTPIIVPYCGKTSVFFNVSNSGPGGIFDLELQFSGISADYAVSDVSGAVYHPGNETFSLGGIPSKSWKNFTFDFGVACGDRCSKEAAGNITIYPHYYDDCGNTGYLPVSQVSYSMDSATPCINVSKTINVSSGIANTCVNFTIVVSNTGYVALDRVIVTDTLPDGLDEPAPSSGGIVYDDVITWNLGRLEVGENRTLWLSAHIDGSKIGDLENVVSVKGDSESGDNVTAEDSANVTALMANIAVNKTVDKTVAKKGETVNFTIVVNNTGNATLDPVIVTDTLPFCFEYNRSVPAGDHFGGVVTWDLGRLNVSDSRIIYLEANVECLEAGVFANLVEVEGKPEQGDNVTANDTADVSIVRNLTLTKEVDKYDVKRGGEVTYTITVCNHGAEPERNVTVWDVFNRNDVVILSMTPAPDPDGKWRFPVIPAKKNESDTNNCRTIIIKIRVPERQDFEFGMEQGVSGEGFVKVANDYSTTFQEYLLKNCAYATSDNYRTPISDCVTVTVRELGTELSTREYGSGYFDVEERVKIFTENKSIEWEEDLSAAYKPTSIVLYHNRTVDYDAAWVKKSRAKNYVTGTTMTETYHDAVGLDRESRIFLDENESVMEVNSDFDGRGHIGFLKMPTNTSPRQATPIFEMREDYVGSFRVLERIDEYGSSVSSEKAASGRGLVVVDKRVGSAQRTYESGTGTYDSEEIIETYTNYIAKDISLVHAPISQRLTESTSIDASMKWKEGMSSTNPQTSYIGEEYTSITELDKETVARGLNDMETDAKFSGQARFRAILDTSQDGRDPEVDFDEQYAGDYSIQRRVHFSGVAKYDRPHLNVTKTLNRIYVETLPWDYGEPHLEGAIKTRRVADYTIRIENDGNRVLQPVYVQDRFPPGATFIEPSSIRPSELTDSYANWTLTHLSIGGAVNISLSLDVSKYYSAGYPPELVNRVEACGVYDDEQVCASNFSALEIKGLTCCLDEPVAVAKTAEIDPANPRVVRYRINLSNNDDAIRVATVTDWLPAGMSLIEASIPVASYEDGVVVWNLLEIDPGETKTIEFSALASADGKFTNVVEVDPRSVEGTVVGPVRATCVIDVGVVEGECDPIGCGIWQPPNWEFQHAGYEPDVMDCELLTAAGCNGTGGCPIC</sequence>
<dbReference type="NCBIfam" id="TIGR01451">
    <property type="entry name" value="B_ant_repeat"/>
    <property type="match status" value="5"/>
</dbReference>
<dbReference type="PANTHER" id="PTHR34819:SF3">
    <property type="entry name" value="CELL SURFACE PROTEIN"/>
    <property type="match status" value="1"/>
</dbReference>
<evidence type="ECO:0000259" key="1">
    <source>
        <dbReference type="Pfam" id="PF01345"/>
    </source>
</evidence>
<dbReference type="PANTHER" id="PTHR34819">
    <property type="entry name" value="LARGE CYSTEINE-RICH PERIPLASMIC PROTEIN OMCB"/>
    <property type="match status" value="1"/>
</dbReference>
<name>A0ABT5XGS1_9EURY</name>
<feature type="domain" description="DUF11" evidence="1">
    <location>
        <begin position="481"/>
        <end position="596"/>
    </location>
</feature>
<feature type="domain" description="DUF11" evidence="1">
    <location>
        <begin position="361"/>
        <end position="475"/>
    </location>
</feature>
<reference evidence="2 3" key="1">
    <citation type="submission" date="2023-03" db="EMBL/GenBank/DDBJ databases">
        <title>Whole genome sequencing of Methanotrichaceae archaeon M04Ac.</title>
        <authorList>
            <person name="Khomyakova M.A."/>
            <person name="Merkel A.Y."/>
            <person name="Slobodkin A.I."/>
        </authorList>
    </citation>
    <scope>NUCLEOTIDE SEQUENCE [LARGE SCALE GENOMIC DNA]</scope>
    <source>
        <strain evidence="2 3">M04Ac</strain>
    </source>
</reference>
<feature type="domain" description="DUF11" evidence="1">
    <location>
        <begin position="1210"/>
        <end position="1302"/>
    </location>
</feature>